<evidence type="ECO:0000256" key="8">
    <source>
        <dbReference type="ARBA" id="ARBA00023136"/>
    </source>
</evidence>
<feature type="transmembrane region" description="Helical" evidence="12">
    <location>
        <begin position="116"/>
        <end position="135"/>
    </location>
</feature>
<sequence>MQKTEQEYNQNIKLTFYDVMLRYTLLPLIPSFIRPNHVTMFRLFASPAVFLLFLKEQYFVGLIVFVAVALTDAIDGALARTRKQITIWGIAYDPVADKFLIGGTVLILVIKHLGIWLAGFIVGLETLGIFGVLYFRQKGTIHPANLWGKIKMNLQVIATVVLLVDVIWGRAVWSDVSIWIFVSSIAFGILSIIVHVRRV</sequence>
<feature type="transmembrane region" description="Helical" evidence="12">
    <location>
        <begin position="156"/>
        <end position="173"/>
    </location>
</feature>
<dbReference type="InterPro" id="IPR050324">
    <property type="entry name" value="CDP-alcohol_PTase-I"/>
</dbReference>
<dbReference type="Proteomes" id="UP000176897">
    <property type="component" value="Unassembled WGS sequence"/>
</dbReference>
<keyword evidence="8 12" id="KW-0472">Membrane</keyword>
<dbReference type="GO" id="GO:0008444">
    <property type="term" value="F:CDP-diacylglycerol-glycerol-3-phosphate 3-phosphatidyltransferase activity"/>
    <property type="evidence" value="ECO:0007669"/>
    <property type="project" value="InterPro"/>
</dbReference>
<keyword evidence="9" id="KW-0594">Phospholipid biosynthesis</keyword>
<evidence type="ECO:0008006" key="15">
    <source>
        <dbReference type="Google" id="ProtNLM"/>
    </source>
</evidence>
<dbReference type="GO" id="GO:0016020">
    <property type="term" value="C:membrane"/>
    <property type="evidence" value="ECO:0007669"/>
    <property type="project" value="UniProtKB-SubCell"/>
</dbReference>
<protein>
    <recommendedName>
        <fullName evidence="15">CDP-diacylglycerol--glycerol-3-phosphate 3-phosphatidyltransferase</fullName>
    </recommendedName>
</protein>
<comment type="subcellular location">
    <subcellularLocation>
        <location evidence="1">Membrane</location>
        <topology evidence="1">Multi-pass membrane protein</topology>
    </subcellularLocation>
</comment>
<gene>
    <name evidence="13" type="ORF">A3B21_03035</name>
</gene>
<dbReference type="PANTHER" id="PTHR14269:SF62">
    <property type="entry name" value="CDP-DIACYLGLYCEROL--GLYCEROL-3-PHOSPHATE 3-PHOSPHATIDYLTRANSFERASE 1, CHLOROPLASTIC"/>
    <property type="match status" value="1"/>
</dbReference>
<dbReference type="PROSITE" id="PS00379">
    <property type="entry name" value="CDP_ALCOHOL_P_TRANSF"/>
    <property type="match status" value="1"/>
</dbReference>
<evidence type="ECO:0000256" key="12">
    <source>
        <dbReference type="SAM" id="Phobius"/>
    </source>
</evidence>
<evidence type="ECO:0000256" key="11">
    <source>
        <dbReference type="RuleBase" id="RU003750"/>
    </source>
</evidence>
<evidence type="ECO:0000256" key="2">
    <source>
        <dbReference type="ARBA" id="ARBA00010441"/>
    </source>
</evidence>
<dbReference type="PIRSF" id="PIRSF000847">
    <property type="entry name" value="Phos_ph_gly_syn"/>
    <property type="match status" value="1"/>
</dbReference>
<evidence type="ECO:0000256" key="3">
    <source>
        <dbReference type="ARBA" id="ARBA00022516"/>
    </source>
</evidence>
<organism evidence="13 14">
    <name type="scientific">Candidatus Uhrbacteria bacterium RIFCSPLOWO2_01_FULL_47_24</name>
    <dbReference type="NCBI Taxonomy" id="1802401"/>
    <lineage>
        <taxon>Bacteria</taxon>
        <taxon>Candidatus Uhriibacteriota</taxon>
    </lineage>
</organism>
<dbReference type="STRING" id="1802401.A3B21_03035"/>
<dbReference type="Pfam" id="PF01066">
    <property type="entry name" value="CDP-OH_P_transf"/>
    <property type="match status" value="1"/>
</dbReference>
<feature type="transmembrane region" description="Helical" evidence="12">
    <location>
        <begin position="179"/>
        <end position="196"/>
    </location>
</feature>
<evidence type="ECO:0000256" key="4">
    <source>
        <dbReference type="ARBA" id="ARBA00022679"/>
    </source>
</evidence>
<feature type="transmembrane region" description="Helical" evidence="12">
    <location>
        <begin position="12"/>
        <end position="33"/>
    </location>
</feature>
<comment type="caution">
    <text evidence="13">The sequence shown here is derived from an EMBL/GenBank/DDBJ whole genome shotgun (WGS) entry which is preliminary data.</text>
</comment>
<evidence type="ECO:0000313" key="13">
    <source>
        <dbReference type="EMBL" id="OGL80915.1"/>
    </source>
</evidence>
<keyword evidence="5 12" id="KW-0812">Transmembrane</keyword>
<keyword evidence="3" id="KW-0444">Lipid biosynthesis</keyword>
<evidence type="ECO:0000256" key="9">
    <source>
        <dbReference type="ARBA" id="ARBA00023209"/>
    </source>
</evidence>
<proteinExistence type="inferred from homology"/>
<dbReference type="InterPro" id="IPR048254">
    <property type="entry name" value="CDP_ALCOHOL_P_TRANSF_CS"/>
</dbReference>
<evidence type="ECO:0000256" key="5">
    <source>
        <dbReference type="ARBA" id="ARBA00022692"/>
    </source>
</evidence>
<dbReference type="PANTHER" id="PTHR14269">
    <property type="entry name" value="CDP-DIACYLGLYCEROL--GLYCEROL-3-PHOSPHATE 3-PHOSPHATIDYLTRANSFERASE-RELATED"/>
    <property type="match status" value="1"/>
</dbReference>
<evidence type="ECO:0000256" key="7">
    <source>
        <dbReference type="ARBA" id="ARBA00023098"/>
    </source>
</evidence>
<evidence type="ECO:0000313" key="14">
    <source>
        <dbReference type="Proteomes" id="UP000176897"/>
    </source>
</evidence>
<dbReference type="AlphaFoldDB" id="A0A1F7URP7"/>
<evidence type="ECO:0000256" key="6">
    <source>
        <dbReference type="ARBA" id="ARBA00022989"/>
    </source>
</evidence>
<evidence type="ECO:0000256" key="10">
    <source>
        <dbReference type="ARBA" id="ARBA00023264"/>
    </source>
</evidence>
<reference evidence="13 14" key="1">
    <citation type="journal article" date="2016" name="Nat. Commun.">
        <title>Thousands of microbial genomes shed light on interconnected biogeochemical processes in an aquifer system.</title>
        <authorList>
            <person name="Anantharaman K."/>
            <person name="Brown C.T."/>
            <person name="Hug L.A."/>
            <person name="Sharon I."/>
            <person name="Castelle C.J."/>
            <person name="Probst A.J."/>
            <person name="Thomas B.C."/>
            <person name="Singh A."/>
            <person name="Wilkins M.J."/>
            <person name="Karaoz U."/>
            <person name="Brodie E.L."/>
            <person name="Williams K.H."/>
            <person name="Hubbard S.S."/>
            <person name="Banfield J.F."/>
        </authorList>
    </citation>
    <scope>NUCLEOTIDE SEQUENCE [LARGE SCALE GENOMIC DNA]</scope>
</reference>
<evidence type="ECO:0000256" key="1">
    <source>
        <dbReference type="ARBA" id="ARBA00004141"/>
    </source>
</evidence>
<dbReference type="InterPro" id="IPR004570">
    <property type="entry name" value="Phosphatidylglycerol_P_synth"/>
</dbReference>
<name>A0A1F7URP7_9BACT</name>
<dbReference type="EMBL" id="MGEJ01000012">
    <property type="protein sequence ID" value="OGL80915.1"/>
    <property type="molecule type" value="Genomic_DNA"/>
</dbReference>
<accession>A0A1F7URP7</accession>
<comment type="similarity">
    <text evidence="2 11">Belongs to the CDP-alcohol phosphatidyltransferase class-I family.</text>
</comment>
<dbReference type="InterPro" id="IPR000462">
    <property type="entry name" value="CDP-OH_P_trans"/>
</dbReference>
<feature type="transmembrane region" description="Helical" evidence="12">
    <location>
        <begin position="58"/>
        <end position="78"/>
    </location>
</feature>
<keyword evidence="6 12" id="KW-1133">Transmembrane helix</keyword>
<dbReference type="GO" id="GO:0046474">
    <property type="term" value="P:glycerophospholipid biosynthetic process"/>
    <property type="evidence" value="ECO:0007669"/>
    <property type="project" value="TreeGrafter"/>
</dbReference>
<dbReference type="Gene3D" id="1.20.120.1760">
    <property type="match status" value="1"/>
</dbReference>
<keyword evidence="7" id="KW-0443">Lipid metabolism</keyword>
<keyword evidence="4 11" id="KW-0808">Transferase</keyword>
<dbReference type="InterPro" id="IPR043130">
    <property type="entry name" value="CDP-OH_PTrfase_TM_dom"/>
</dbReference>
<feature type="transmembrane region" description="Helical" evidence="12">
    <location>
        <begin position="90"/>
        <end position="110"/>
    </location>
</feature>
<keyword evidence="10" id="KW-1208">Phospholipid metabolism</keyword>